<dbReference type="GO" id="GO:0034338">
    <property type="term" value="F:short-chain carboxylesterase activity"/>
    <property type="evidence" value="ECO:0007669"/>
    <property type="project" value="TreeGrafter"/>
</dbReference>
<dbReference type="Proteomes" id="UP001145021">
    <property type="component" value="Unassembled WGS sequence"/>
</dbReference>
<feature type="active site" description="Charge relay system" evidence="2">
    <location>
        <position position="161"/>
    </location>
</feature>
<dbReference type="InterPro" id="IPR000073">
    <property type="entry name" value="AB_hydrolase_1"/>
</dbReference>
<evidence type="ECO:0000259" key="3">
    <source>
        <dbReference type="Pfam" id="PF00561"/>
    </source>
</evidence>
<dbReference type="PANTHER" id="PTHR10794:SF63">
    <property type="entry name" value="ALPHA_BETA HYDROLASE 1, ISOFORM A"/>
    <property type="match status" value="1"/>
</dbReference>
<dbReference type="InterPro" id="IPR029058">
    <property type="entry name" value="AB_hydrolase_fold"/>
</dbReference>
<name>A0A9W8CJQ5_9FUNG</name>
<accession>A0A9W8CJQ5</accession>
<feature type="domain" description="AB hydrolase-1" evidence="3">
    <location>
        <begin position="81"/>
        <end position="327"/>
    </location>
</feature>
<evidence type="ECO:0000313" key="4">
    <source>
        <dbReference type="EMBL" id="KAJ1644579.1"/>
    </source>
</evidence>
<dbReference type="PIRSF" id="PIRSF005211">
    <property type="entry name" value="Ab_hydro_YheT"/>
    <property type="match status" value="1"/>
</dbReference>
<feature type="active site" description="Charge relay system" evidence="2">
    <location>
        <position position="321"/>
    </location>
</feature>
<dbReference type="InterPro" id="IPR012020">
    <property type="entry name" value="ABHD4"/>
</dbReference>
<evidence type="ECO:0000256" key="2">
    <source>
        <dbReference type="PIRSR" id="PIRSR005211-1"/>
    </source>
</evidence>
<keyword evidence="5" id="KW-1185">Reference proteome</keyword>
<protein>
    <recommendedName>
        <fullName evidence="3">AB hydrolase-1 domain-containing protein</fullName>
    </recommendedName>
</protein>
<evidence type="ECO:0000256" key="1">
    <source>
        <dbReference type="ARBA" id="ARBA00010884"/>
    </source>
</evidence>
<comment type="caution">
    <text evidence="4">The sequence shown here is derived from an EMBL/GenBank/DDBJ whole genome shotgun (WGS) entry which is preliminary data.</text>
</comment>
<dbReference type="Pfam" id="PF00561">
    <property type="entry name" value="Abhydrolase_1"/>
    <property type="match status" value="1"/>
</dbReference>
<dbReference type="Gene3D" id="3.40.50.1820">
    <property type="entry name" value="alpha/beta hydrolase"/>
    <property type="match status" value="1"/>
</dbReference>
<sequence length="347" mass="38063">MVPSPFLANGKLMSAYSSMLAKKRDKDSDISYDRHPMTMSDGGLVSLDWYPRRPLADPVGSTDVSVGSYTLAETKPASIVIVLPASMGSSNEHRIRSLTMSLFANGSSGCYIVVLNHRGFSRTPLVTYRVPSFNYTDDLHEVVEYLSKDYPGTPLGAIGYSMGANILTKYLGEQGNECKLSAASTICCPFDVTMLYGALAAPTLFNTHILQPHLTGAAVGFVKRHYDVIQSGARKYDLDGTIQAKTVLDVDKLMTAPNAGYSSREKYYRESSSRPYVCKIATPYLAINSRDDPMVPVDAIPIEVFRTNPYTALLLTNHGGHLAFLTGAAQKIWYIDPVVHFFKSTLQ</sequence>
<dbReference type="InterPro" id="IPR050960">
    <property type="entry name" value="AB_hydrolase_4_sf"/>
</dbReference>
<dbReference type="PANTHER" id="PTHR10794">
    <property type="entry name" value="ABHYDROLASE DOMAIN-CONTAINING PROTEIN"/>
    <property type="match status" value="1"/>
</dbReference>
<comment type="similarity">
    <text evidence="1">Belongs to the AB hydrolase superfamily. AB hydrolase 4 family.</text>
</comment>
<gene>
    <name evidence="4" type="ORF">LPJ64_003746</name>
</gene>
<dbReference type="AlphaFoldDB" id="A0A9W8CJQ5"/>
<dbReference type="SUPFAM" id="SSF53474">
    <property type="entry name" value="alpha/beta-Hydrolases"/>
    <property type="match status" value="1"/>
</dbReference>
<evidence type="ECO:0000313" key="5">
    <source>
        <dbReference type="Proteomes" id="UP001145021"/>
    </source>
</evidence>
<reference evidence="4" key="1">
    <citation type="submission" date="2022-07" db="EMBL/GenBank/DDBJ databases">
        <title>Phylogenomic reconstructions and comparative analyses of Kickxellomycotina fungi.</title>
        <authorList>
            <person name="Reynolds N.K."/>
            <person name="Stajich J.E."/>
            <person name="Barry K."/>
            <person name="Grigoriev I.V."/>
            <person name="Crous P."/>
            <person name="Smith M.E."/>
        </authorList>
    </citation>
    <scope>NUCLEOTIDE SEQUENCE</scope>
    <source>
        <strain evidence="4">NBRC 105413</strain>
    </source>
</reference>
<dbReference type="EMBL" id="JANBOH010000155">
    <property type="protein sequence ID" value="KAJ1644579.1"/>
    <property type="molecule type" value="Genomic_DNA"/>
</dbReference>
<organism evidence="4 5">
    <name type="scientific">Coemansia asiatica</name>
    <dbReference type="NCBI Taxonomy" id="1052880"/>
    <lineage>
        <taxon>Eukaryota</taxon>
        <taxon>Fungi</taxon>
        <taxon>Fungi incertae sedis</taxon>
        <taxon>Zoopagomycota</taxon>
        <taxon>Kickxellomycotina</taxon>
        <taxon>Kickxellomycetes</taxon>
        <taxon>Kickxellales</taxon>
        <taxon>Kickxellaceae</taxon>
        <taxon>Coemansia</taxon>
    </lineage>
</organism>
<dbReference type="GO" id="GO:0047372">
    <property type="term" value="F:monoacylglycerol lipase activity"/>
    <property type="evidence" value="ECO:0007669"/>
    <property type="project" value="TreeGrafter"/>
</dbReference>
<feature type="active site" description="Charge relay system" evidence="2">
    <location>
        <position position="292"/>
    </location>
</feature>
<proteinExistence type="inferred from homology"/>